<organism evidence="8 9">
    <name type="scientific">Exilibacterium tricleocarpae</name>
    <dbReference type="NCBI Taxonomy" id="2591008"/>
    <lineage>
        <taxon>Bacteria</taxon>
        <taxon>Pseudomonadati</taxon>
        <taxon>Pseudomonadota</taxon>
        <taxon>Gammaproteobacteria</taxon>
        <taxon>Cellvibrionales</taxon>
        <taxon>Cellvibrionaceae</taxon>
        <taxon>Exilibacterium</taxon>
    </lineage>
</organism>
<sequence>MTTALQVSELALINDMQRLDILSHNLANATTAGFKREQAVTRLFGTLFDSQFNTMTAGAAVSPWAPSVETQADHAPGALHFTGNPLDLAIEGEGFFELLGSEGASYTRRGAFTLDAAGRLVNDRGLVVNGEEGELLLRGGNVTVDRQGRVYEEGDYAGQLRVVGFNDAGALQRRSGGLWVPAAGQRAQPLEAVAIRQGYAEASNVNVMEEMVAMMTTLRHFETTSKVLKGYDDMIGSAISTIAEF</sequence>
<comment type="similarity">
    <text evidence="2 4">Belongs to the flagella basal body rod proteins family.</text>
</comment>
<keyword evidence="8" id="KW-0966">Cell projection</keyword>
<protein>
    <submittedName>
        <fullName evidence="8">Flagellar hook-basal body protein</fullName>
    </submittedName>
</protein>
<dbReference type="Pfam" id="PF00460">
    <property type="entry name" value="Flg_bb_rod"/>
    <property type="match status" value="1"/>
</dbReference>
<dbReference type="InterPro" id="IPR010930">
    <property type="entry name" value="Flg_bb/hook_C_dom"/>
</dbReference>
<dbReference type="RefSeq" id="WP_142905530.1">
    <property type="nucleotide sequence ID" value="NZ_ML660097.1"/>
</dbReference>
<dbReference type="NCBIfam" id="TIGR03506">
    <property type="entry name" value="FlgEFG_subfam"/>
    <property type="match status" value="1"/>
</dbReference>
<dbReference type="InterPro" id="IPR020013">
    <property type="entry name" value="Flagellar_FlgE/F/G"/>
</dbReference>
<comment type="caution">
    <text evidence="8">The sequence shown here is derived from an EMBL/GenBank/DDBJ whole genome shotgun (WGS) entry which is preliminary data.</text>
</comment>
<evidence type="ECO:0000256" key="3">
    <source>
        <dbReference type="ARBA" id="ARBA00023143"/>
    </source>
</evidence>
<reference evidence="8 9" key="1">
    <citation type="submission" date="2019-06" db="EMBL/GenBank/DDBJ databases">
        <title>Whole genome sequence for Cellvibrionaceae sp. R142.</title>
        <authorList>
            <person name="Wang G."/>
        </authorList>
    </citation>
    <scope>NUCLEOTIDE SEQUENCE [LARGE SCALE GENOMIC DNA]</scope>
    <source>
        <strain evidence="8 9">R142</strain>
    </source>
</reference>
<keyword evidence="3 4" id="KW-0975">Bacterial flagellum</keyword>
<feature type="domain" description="Flagellar hook protein FlgE/F/G-like D1" evidence="7">
    <location>
        <begin position="89"/>
        <end position="145"/>
    </location>
</feature>
<dbReference type="GO" id="GO:0009425">
    <property type="term" value="C:bacterial-type flagellum basal body"/>
    <property type="evidence" value="ECO:0007669"/>
    <property type="project" value="UniProtKB-SubCell"/>
</dbReference>
<comment type="subcellular location">
    <subcellularLocation>
        <location evidence="1 4">Bacterial flagellum basal body</location>
    </subcellularLocation>
</comment>
<evidence type="ECO:0000313" key="9">
    <source>
        <dbReference type="Proteomes" id="UP000319732"/>
    </source>
</evidence>
<keyword evidence="8" id="KW-0282">Flagellum</keyword>
<dbReference type="Pfam" id="PF06429">
    <property type="entry name" value="Flg_bbr_C"/>
    <property type="match status" value="1"/>
</dbReference>
<dbReference type="PANTHER" id="PTHR30435">
    <property type="entry name" value="FLAGELLAR PROTEIN"/>
    <property type="match status" value="1"/>
</dbReference>
<evidence type="ECO:0000256" key="2">
    <source>
        <dbReference type="ARBA" id="ARBA00009677"/>
    </source>
</evidence>
<evidence type="ECO:0000259" key="7">
    <source>
        <dbReference type="Pfam" id="PF22692"/>
    </source>
</evidence>
<proteinExistence type="inferred from homology"/>
<evidence type="ECO:0000313" key="8">
    <source>
        <dbReference type="EMBL" id="TQV73402.1"/>
    </source>
</evidence>
<dbReference type="GO" id="GO:0071978">
    <property type="term" value="P:bacterial-type flagellum-dependent swarming motility"/>
    <property type="evidence" value="ECO:0007669"/>
    <property type="project" value="TreeGrafter"/>
</dbReference>
<dbReference type="Proteomes" id="UP000319732">
    <property type="component" value="Unassembled WGS sequence"/>
</dbReference>
<gene>
    <name evidence="8" type="ORF">FKG94_17005</name>
</gene>
<name>A0A545T856_9GAMM</name>
<dbReference type="InterPro" id="IPR053967">
    <property type="entry name" value="LlgE_F_G-like_D1"/>
</dbReference>
<evidence type="ECO:0000256" key="4">
    <source>
        <dbReference type="RuleBase" id="RU362116"/>
    </source>
</evidence>
<dbReference type="Pfam" id="PF22692">
    <property type="entry name" value="LlgE_F_G_D1"/>
    <property type="match status" value="1"/>
</dbReference>
<keyword evidence="8" id="KW-0969">Cilium</keyword>
<evidence type="ECO:0000259" key="6">
    <source>
        <dbReference type="Pfam" id="PF06429"/>
    </source>
</evidence>
<evidence type="ECO:0000256" key="1">
    <source>
        <dbReference type="ARBA" id="ARBA00004117"/>
    </source>
</evidence>
<dbReference type="OrthoDB" id="9804559at2"/>
<dbReference type="InterPro" id="IPR001444">
    <property type="entry name" value="Flag_bb_rod_N"/>
</dbReference>
<keyword evidence="9" id="KW-1185">Reference proteome</keyword>
<dbReference type="PANTHER" id="PTHR30435:SF19">
    <property type="entry name" value="FLAGELLAR BASAL-BODY ROD PROTEIN FLGG"/>
    <property type="match status" value="1"/>
</dbReference>
<evidence type="ECO:0000259" key="5">
    <source>
        <dbReference type="Pfam" id="PF00460"/>
    </source>
</evidence>
<feature type="domain" description="Flagellar basal-body/hook protein C-terminal" evidence="6">
    <location>
        <begin position="196"/>
        <end position="240"/>
    </location>
</feature>
<dbReference type="SUPFAM" id="SSF117143">
    <property type="entry name" value="Flagellar hook protein flgE"/>
    <property type="match status" value="1"/>
</dbReference>
<dbReference type="EMBL" id="VHSG01000018">
    <property type="protein sequence ID" value="TQV73402.1"/>
    <property type="molecule type" value="Genomic_DNA"/>
</dbReference>
<dbReference type="AlphaFoldDB" id="A0A545T856"/>
<dbReference type="InterPro" id="IPR037925">
    <property type="entry name" value="FlgE/F/G-like"/>
</dbReference>
<accession>A0A545T856</accession>
<feature type="domain" description="Flagellar basal body rod protein N-terminal" evidence="5">
    <location>
        <begin position="5"/>
        <end position="35"/>
    </location>
</feature>